<keyword evidence="4 5" id="KW-0326">Glycosidase</keyword>
<evidence type="ECO:0000256" key="7">
    <source>
        <dbReference type="PIRSR" id="PIRSR005536-2"/>
    </source>
</evidence>
<dbReference type="InterPro" id="IPR013780">
    <property type="entry name" value="Glyco_hydro_b"/>
</dbReference>
<evidence type="ECO:0000256" key="1">
    <source>
        <dbReference type="ARBA" id="ARBA00001255"/>
    </source>
</evidence>
<dbReference type="InterPro" id="IPR017853">
    <property type="entry name" value="GH"/>
</dbReference>
<feature type="binding site" evidence="7">
    <location>
        <begin position="447"/>
        <end position="451"/>
    </location>
    <ligand>
        <name>substrate</name>
    </ligand>
</feature>
<dbReference type="PATRIC" id="fig|742737.3.peg.4509"/>
<feature type="domain" description="Glycosyl hydrolase family 36 C-terminal" evidence="8">
    <location>
        <begin position="621"/>
        <end position="701"/>
    </location>
</feature>
<dbReference type="InterPro" id="IPR002252">
    <property type="entry name" value="Glyco_hydro_36"/>
</dbReference>
<dbReference type="Pfam" id="PF02065">
    <property type="entry name" value="Melibiase"/>
    <property type="match status" value="1"/>
</dbReference>
<dbReference type="SUPFAM" id="SSF51445">
    <property type="entry name" value="(Trans)glycosidases"/>
    <property type="match status" value="1"/>
</dbReference>
<proteinExistence type="inferred from homology"/>
<comment type="caution">
    <text evidence="10">The sequence shown here is derived from an EMBL/GenBank/DDBJ whole genome shotgun (WGS) entry which is preliminary data.</text>
</comment>
<evidence type="ECO:0000256" key="4">
    <source>
        <dbReference type="ARBA" id="ARBA00023295"/>
    </source>
</evidence>
<protein>
    <recommendedName>
        <fullName evidence="2 5">Alpha-galactosidase</fullName>
        <ecNumber evidence="2 5">3.2.1.22</ecNumber>
    </recommendedName>
</protein>
<evidence type="ECO:0000313" key="11">
    <source>
        <dbReference type="Proteomes" id="UP000005384"/>
    </source>
</evidence>
<dbReference type="InterPro" id="IPR050985">
    <property type="entry name" value="Alpha-glycosidase_related"/>
</dbReference>
<evidence type="ECO:0000259" key="9">
    <source>
        <dbReference type="Pfam" id="PF16875"/>
    </source>
</evidence>
<feature type="binding site" evidence="7">
    <location>
        <position position="497"/>
    </location>
    <ligand>
        <name>substrate</name>
    </ligand>
</feature>
<feature type="active site" description="Nucleophile" evidence="6">
    <location>
        <position position="449"/>
    </location>
</feature>
<dbReference type="GO" id="GO:0004557">
    <property type="term" value="F:alpha-galactosidase activity"/>
    <property type="evidence" value="ECO:0007669"/>
    <property type="project" value="UniProtKB-UniRule"/>
</dbReference>
<dbReference type="AlphaFoldDB" id="G5ILZ5"/>
<dbReference type="Pfam" id="PF16874">
    <property type="entry name" value="Glyco_hydro_36C"/>
    <property type="match status" value="1"/>
</dbReference>
<sequence length="704" mass="81443">MSISVYQERIFMLNTERMSYVIYVDKSGLLGNAYWGSRLERVEDFEDAAAKPGYHNCSESHHVMEECSSYGSFHFKEPSVKLQYKDGTGDFRYRVDGYEIDGNVLSIRLRDVGYPFEVVLHYRVYEKENIVEKWREARNLGEEPVMLRSFYSGEFGVPGTGYQSINFTGFWGGEFQYAQDSLTAGKKVYESRFGLTAHEANPCFIVHRDADEEHGDVYYGALAYSGNFKISLEAVSCDYVNILAGIQDMDFEWELGKGERFVTPSVYAGYSSHGFGEMSRTMSGFAKRYLMPEERAGKVLPVLYNSWCVTEFDVSMEEQLKLAEKAAALGVELFVMDDGWFQGRTCDKYGLGDWYPDTEKFPRGLGELIGHVNDMGMKFGIWVEPEMVSPHSQLYRNHPDWALHYENREILMWRNQYVLDMTNPEVVAYLVEQLDGLLTENHIEYIKWDMNRYLAETGNWKNKETPKRDFWYQYAQGFYSLAGELRQRHPDVEFEACASGGGRVDYGVMRYFDEYWTSDNTDALDRLYIQESYSLMYPVRYMRAWVTDDLGMNHRTKVPLKFNCYAAMCGVLGIGMNINAMPQEQLEEVKFYVEEYKKVRGIIQNGELYRIASMREGQLQAVQYVTSGESRDELQSVVFVFSDRGHYGRRFFQIKLQGLNPDVIYRIESEGICLERSGAYCMKVGLETELIGDYGCQMFCLKAI</sequence>
<comment type="similarity">
    <text evidence="5">Belongs to the glycosyl hydrolase.</text>
</comment>
<dbReference type="Proteomes" id="UP000005384">
    <property type="component" value="Unassembled WGS sequence"/>
</dbReference>
<gene>
    <name evidence="10" type="ORF">HMPREF9473_04523</name>
</gene>
<dbReference type="InterPro" id="IPR031705">
    <property type="entry name" value="Glyco_hydro_36_C"/>
</dbReference>
<dbReference type="PANTHER" id="PTHR43053:SF3">
    <property type="entry name" value="ALPHA-GALACTOSIDASE C-RELATED"/>
    <property type="match status" value="1"/>
</dbReference>
<dbReference type="Gene3D" id="3.20.20.70">
    <property type="entry name" value="Aldolase class I"/>
    <property type="match status" value="1"/>
</dbReference>
<feature type="binding site" evidence="7">
    <location>
        <position position="414"/>
    </location>
    <ligand>
        <name>substrate</name>
    </ligand>
</feature>
<dbReference type="Gene3D" id="2.70.98.60">
    <property type="entry name" value="alpha-galactosidase from lactobacil brevis"/>
    <property type="match status" value="1"/>
</dbReference>
<dbReference type="PANTHER" id="PTHR43053">
    <property type="entry name" value="GLYCOSIDASE FAMILY 31"/>
    <property type="match status" value="1"/>
</dbReference>
<comment type="catalytic activity">
    <reaction evidence="1 5">
        <text>Hydrolysis of terminal, non-reducing alpha-D-galactose residues in alpha-D-galactosides, including galactose oligosaccharides, galactomannans and galactolipids.</text>
        <dbReference type="EC" id="3.2.1.22"/>
    </reaction>
</comment>
<organism evidence="10 11">
    <name type="scientific">Hungatella hathewayi WAL-18680</name>
    <dbReference type="NCBI Taxonomy" id="742737"/>
    <lineage>
        <taxon>Bacteria</taxon>
        <taxon>Bacillati</taxon>
        <taxon>Bacillota</taxon>
        <taxon>Clostridia</taxon>
        <taxon>Lachnospirales</taxon>
        <taxon>Lachnospiraceae</taxon>
        <taxon>Hungatella</taxon>
    </lineage>
</organism>
<keyword evidence="3 5" id="KW-0378">Hydrolase</keyword>
<feature type="binding site" evidence="7">
    <location>
        <begin position="337"/>
        <end position="338"/>
    </location>
    <ligand>
        <name>substrate</name>
    </ligand>
</feature>
<dbReference type="PIRSF" id="PIRSF005536">
    <property type="entry name" value="Agal"/>
    <property type="match status" value="1"/>
</dbReference>
<dbReference type="PRINTS" id="PR00743">
    <property type="entry name" value="GLHYDRLASE36"/>
</dbReference>
<dbReference type="RefSeq" id="WP_006782511.1">
    <property type="nucleotide sequence ID" value="NZ_CP040506.1"/>
</dbReference>
<evidence type="ECO:0000256" key="3">
    <source>
        <dbReference type="ARBA" id="ARBA00022801"/>
    </source>
</evidence>
<evidence type="ECO:0000259" key="8">
    <source>
        <dbReference type="Pfam" id="PF16874"/>
    </source>
</evidence>
<dbReference type="CDD" id="cd14791">
    <property type="entry name" value="GH36"/>
    <property type="match status" value="1"/>
</dbReference>
<dbReference type="InterPro" id="IPR031704">
    <property type="entry name" value="Glyco_hydro_36_N"/>
</dbReference>
<dbReference type="HOGENOM" id="CLU_009640_2_2_9"/>
<evidence type="ECO:0000256" key="2">
    <source>
        <dbReference type="ARBA" id="ARBA00012755"/>
    </source>
</evidence>
<feature type="binding site" evidence="7">
    <location>
        <position position="171"/>
    </location>
    <ligand>
        <name>substrate</name>
    </ligand>
</feature>
<dbReference type="Pfam" id="PF16875">
    <property type="entry name" value="Glyco_hydro_36N"/>
    <property type="match status" value="1"/>
</dbReference>
<dbReference type="Gene3D" id="2.60.40.1180">
    <property type="entry name" value="Golgi alpha-mannosidase II"/>
    <property type="match status" value="1"/>
</dbReference>
<dbReference type="EMBL" id="ADLN01000120">
    <property type="protein sequence ID" value="EHI57414.1"/>
    <property type="molecule type" value="Genomic_DNA"/>
</dbReference>
<dbReference type="OrthoDB" id="9758822at2"/>
<feature type="binding site" evidence="7">
    <location>
        <position position="519"/>
    </location>
    <ligand>
        <name>substrate</name>
    </ligand>
</feature>
<evidence type="ECO:0000313" key="10">
    <source>
        <dbReference type="EMBL" id="EHI57414.1"/>
    </source>
</evidence>
<name>G5ILZ5_9FIRM</name>
<dbReference type="InterPro" id="IPR038417">
    <property type="entry name" value="Alpga-gal_N_sf"/>
</dbReference>
<evidence type="ECO:0000256" key="5">
    <source>
        <dbReference type="PIRNR" id="PIRNR005536"/>
    </source>
</evidence>
<keyword evidence="11" id="KW-1185">Reference proteome</keyword>
<dbReference type="FunFam" id="3.20.20.70:FF:000118">
    <property type="entry name" value="Alpha-galactosidase"/>
    <property type="match status" value="1"/>
</dbReference>
<dbReference type="EC" id="3.2.1.22" evidence="2 5"/>
<evidence type="ECO:0000256" key="6">
    <source>
        <dbReference type="PIRSR" id="PIRSR005536-1"/>
    </source>
</evidence>
<accession>G5ILZ5</accession>
<reference evidence="10 11" key="1">
    <citation type="submission" date="2011-08" db="EMBL/GenBank/DDBJ databases">
        <title>The Genome Sequence of Clostridium hathewayi WAL-18680.</title>
        <authorList>
            <consortium name="The Broad Institute Genome Sequencing Platform"/>
            <person name="Earl A."/>
            <person name="Ward D."/>
            <person name="Feldgarden M."/>
            <person name="Gevers D."/>
            <person name="Finegold S.M."/>
            <person name="Summanen P.H."/>
            <person name="Molitoris D.R."/>
            <person name="Song M."/>
            <person name="Daigneault M."/>
            <person name="Allen-Vercoe E."/>
            <person name="Young S.K."/>
            <person name="Zeng Q."/>
            <person name="Gargeya S."/>
            <person name="Fitzgerald M."/>
            <person name="Haas B."/>
            <person name="Abouelleil A."/>
            <person name="Alvarado L."/>
            <person name="Arachchi H.M."/>
            <person name="Berlin A."/>
            <person name="Brown A."/>
            <person name="Chapman S.B."/>
            <person name="Chen Z."/>
            <person name="Dunbar C."/>
            <person name="Freedman E."/>
            <person name="Gearin G."/>
            <person name="Gellesch M."/>
            <person name="Goldberg J."/>
            <person name="Griggs A."/>
            <person name="Gujja S."/>
            <person name="Heiman D."/>
            <person name="Howarth C."/>
            <person name="Larson L."/>
            <person name="Lui A."/>
            <person name="MacDonald P.J.P."/>
            <person name="Montmayeur A."/>
            <person name="Murphy C."/>
            <person name="Neiman D."/>
            <person name="Pearson M."/>
            <person name="Priest M."/>
            <person name="Roberts A."/>
            <person name="Saif S."/>
            <person name="Shea T."/>
            <person name="Shenoy N."/>
            <person name="Sisk P."/>
            <person name="Stolte C."/>
            <person name="Sykes S."/>
            <person name="Wortman J."/>
            <person name="Nusbaum C."/>
            <person name="Birren B."/>
        </authorList>
    </citation>
    <scope>NUCLEOTIDE SEQUENCE [LARGE SCALE GENOMIC DNA]</scope>
    <source>
        <strain evidence="10 11">WAL-18680</strain>
    </source>
</reference>
<dbReference type="GO" id="GO:0016052">
    <property type="term" value="P:carbohydrate catabolic process"/>
    <property type="evidence" value="ECO:0007669"/>
    <property type="project" value="InterPro"/>
</dbReference>
<dbReference type="InterPro" id="IPR013785">
    <property type="entry name" value="Aldolase_TIM"/>
</dbReference>
<feature type="active site" description="Proton donor" evidence="6">
    <location>
        <position position="519"/>
    </location>
</feature>
<feature type="domain" description="Glycosyl hydrolase family 36 N-terminal" evidence="9">
    <location>
        <begin position="28"/>
        <end position="255"/>
    </location>
</feature>